<dbReference type="PRINTS" id="PR00385">
    <property type="entry name" value="P450"/>
</dbReference>
<dbReference type="InterPro" id="IPR001128">
    <property type="entry name" value="Cyt_P450"/>
</dbReference>
<dbReference type="GO" id="GO:0004497">
    <property type="term" value="F:monooxygenase activity"/>
    <property type="evidence" value="ECO:0007669"/>
    <property type="project" value="UniProtKB-KW"/>
</dbReference>
<evidence type="ECO:0000256" key="1">
    <source>
        <dbReference type="ARBA" id="ARBA00001971"/>
    </source>
</evidence>
<dbReference type="PRINTS" id="PR00463">
    <property type="entry name" value="EP450I"/>
</dbReference>
<dbReference type="SUPFAM" id="SSF48264">
    <property type="entry name" value="Cytochrome P450"/>
    <property type="match status" value="1"/>
</dbReference>
<dbReference type="OrthoDB" id="6692864at2759"/>
<dbReference type="CDD" id="cd11061">
    <property type="entry name" value="CYP67-like"/>
    <property type="match status" value="1"/>
</dbReference>
<dbReference type="Gene3D" id="1.10.630.10">
    <property type="entry name" value="Cytochrome P450"/>
    <property type="match status" value="1"/>
</dbReference>
<comment type="similarity">
    <text evidence="3">Belongs to the cytochrome P450 family.</text>
</comment>
<reference evidence="10" key="1">
    <citation type="submission" date="2020-11" db="EMBL/GenBank/DDBJ databases">
        <authorList>
            <consortium name="DOE Joint Genome Institute"/>
            <person name="Ahrendt S."/>
            <person name="Riley R."/>
            <person name="Andreopoulos W."/>
            <person name="Labutti K."/>
            <person name="Pangilinan J."/>
            <person name="Ruiz-Duenas F.J."/>
            <person name="Barrasa J.M."/>
            <person name="Sanchez-Garcia M."/>
            <person name="Camarero S."/>
            <person name="Miyauchi S."/>
            <person name="Serrano A."/>
            <person name="Linde D."/>
            <person name="Babiker R."/>
            <person name="Drula E."/>
            <person name="Ayuso-Fernandez I."/>
            <person name="Pacheco R."/>
            <person name="Padilla G."/>
            <person name="Ferreira P."/>
            <person name="Barriuso J."/>
            <person name="Kellner H."/>
            <person name="Castanera R."/>
            <person name="Alfaro M."/>
            <person name="Ramirez L."/>
            <person name="Pisabarro A.G."/>
            <person name="Kuo A."/>
            <person name="Tritt A."/>
            <person name="Lipzen A."/>
            <person name="He G."/>
            <person name="Yan M."/>
            <person name="Ng V."/>
            <person name="Cullen D."/>
            <person name="Martin F."/>
            <person name="Rosso M.-N."/>
            <person name="Henrissat B."/>
            <person name="Hibbett D."/>
            <person name="Martinez A.T."/>
            <person name="Grigoriev I.V."/>
        </authorList>
    </citation>
    <scope>NUCLEOTIDE SEQUENCE</scope>
    <source>
        <strain evidence="10">CBS 247.69</strain>
    </source>
</reference>
<evidence type="ECO:0000256" key="4">
    <source>
        <dbReference type="ARBA" id="ARBA00022723"/>
    </source>
</evidence>
<feature type="transmembrane region" description="Helical" evidence="9">
    <location>
        <begin position="39"/>
        <end position="57"/>
    </location>
</feature>
<dbReference type="PANTHER" id="PTHR24305:SF187">
    <property type="entry name" value="P450, PUTATIVE (EUROFUNG)-RELATED"/>
    <property type="match status" value="1"/>
</dbReference>
<keyword evidence="9" id="KW-0472">Membrane</keyword>
<comment type="pathway">
    <text evidence="2">Secondary metabolite biosynthesis.</text>
</comment>
<dbReference type="PANTHER" id="PTHR24305">
    <property type="entry name" value="CYTOCHROME P450"/>
    <property type="match status" value="1"/>
</dbReference>
<feature type="transmembrane region" description="Helical" evidence="9">
    <location>
        <begin position="63"/>
        <end position="85"/>
    </location>
</feature>
<dbReference type="GO" id="GO:0016705">
    <property type="term" value="F:oxidoreductase activity, acting on paired donors, with incorporation or reduction of molecular oxygen"/>
    <property type="evidence" value="ECO:0007669"/>
    <property type="project" value="InterPro"/>
</dbReference>
<keyword evidence="11" id="KW-1185">Reference proteome</keyword>
<keyword evidence="6 8" id="KW-0408">Iron</keyword>
<protein>
    <submittedName>
        <fullName evidence="10">Cytochrome P450</fullName>
    </submittedName>
</protein>
<dbReference type="GO" id="GO:0020037">
    <property type="term" value="F:heme binding"/>
    <property type="evidence" value="ECO:0007669"/>
    <property type="project" value="InterPro"/>
</dbReference>
<dbReference type="GO" id="GO:0005506">
    <property type="term" value="F:iron ion binding"/>
    <property type="evidence" value="ECO:0007669"/>
    <property type="project" value="InterPro"/>
</dbReference>
<evidence type="ECO:0000256" key="7">
    <source>
        <dbReference type="ARBA" id="ARBA00023033"/>
    </source>
</evidence>
<feature type="binding site" description="axial binding residue" evidence="8">
    <location>
        <position position="498"/>
    </location>
    <ligand>
        <name>heme</name>
        <dbReference type="ChEBI" id="CHEBI:30413"/>
    </ligand>
    <ligandPart>
        <name>Fe</name>
        <dbReference type="ChEBI" id="CHEBI:18248"/>
    </ligandPart>
</feature>
<feature type="transmembrane region" description="Helical" evidence="9">
    <location>
        <begin position="12"/>
        <end position="30"/>
    </location>
</feature>
<comment type="cofactor">
    <cofactor evidence="1 8">
        <name>heme</name>
        <dbReference type="ChEBI" id="CHEBI:30413"/>
    </cofactor>
</comment>
<evidence type="ECO:0000313" key="11">
    <source>
        <dbReference type="Proteomes" id="UP000807353"/>
    </source>
</evidence>
<keyword evidence="4 8" id="KW-0479">Metal-binding</keyword>
<keyword evidence="9" id="KW-1133">Transmembrane helix</keyword>
<dbReference type="Proteomes" id="UP000807353">
    <property type="component" value="Unassembled WGS sequence"/>
</dbReference>
<keyword evidence="5" id="KW-0560">Oxidoreductase</keyword>
<comment type="caution">
    <text evidence="10">The sequence shown here is derived from an EMBL/GenBank/DDBJ whole genome shotgun (WGS) entry which is preliminary data.</text>
</comment>
<evidence type="ECO:0000256" key="3">
    <source>
        <dbReference type="ARBA" id="ARBA00010617"/>
    </source>
</evidence>
<evidence type="ECO:0000256" key="9">
    <source>
        <dbReference type="SAM" id="Phobius"/>
    </source>
</evidence>
<evidence type="ECO:0000256" key="8">
    <source>
        <dbReference type="PIRSR" id="PIRSR602401-1"/>
    </source>
</evidence>
<keyword evidence="7" id="KW-0503">Monooxygenase</keyword>
<evidence type="ECO:0000313" key="10">
    <source>
        <dbReference type="EMBL" id="KAF9468211.1"/>
    </source>
</evidence>
<dbReference type="InterPro" id="IPR050121">
    <property type="entry name" value="Cytochrome_P450_monoxygenase"/>
</dbReference>
<dbReference type="EMBL" id="MU150234">
    <property type="protein sequence ID" value="KAF9468211.1"/>
    <property type="molecule type" value="Genomic_DNA"/>
</dbReference>
<evidence type="ECO:0000256" key="6">
    <source>
        <dbReference type="ARBA" id="ARBA00023004"/>
    </source>
</evidence>
<dbReference type="AlphaFoldDB" id="A0A9P5YI19"/>
<gene>
    <name evidence="10" type="ORF">BDZ94DRAFT_1232670</name>
</gene>
<name>A0A9P5YI19_9AGAR</name>
<dbReference type="Pfam" id="PF00067">
    <property type="entry name" value="p450"/>
    <property type="match status" value="1"/>
</dbReference>
<accession>A0A9P5YI19</accession>
<proteinExistence type="inferred from homology"/>
<dbReference type="InterPro" id="IPR036396">
    <property type="entry name" value="Cyt_P450_sf"/>
</dbReference>
<keyword evidence="9" id="KW-0812">Transmembrane</keyword>
<organism evidence="10 11">
    <name type="scientific">Collybia nuda</name>
    <dbReference type="NCBI Taxonomy" id="64659"/>
    <lineage>
        <taxon>Eukaryota</taxon>
        <taxon>Fungi</taxon>
        <taxon>Dikarya</taxon>
        <taxon>Basidiomycota</taxon>
        <taxon>Agaricomycotina</taxon>
        <taxon>Agaricomycetes</taxon>
        <taxon>Agaricomycetidae</taxon>
        <taxon>Agaricales</taxon>
        <taxon>Tricholomatineae</taxon>
        <taxon>Clitocybaceae</taxon>
        <taxon>Collybia</taxon>
    </lineage>
</organism>
<evidence type="ECO:0000256" key="2">
    <source>
        <dbReference type="ARBA" id="ARBA00005179"/>
    </source>
</evidence>
<dbReference type="InterPro" id="IPR002401">
    <property type="entry name" value="Cyt_P450_E_grp-I"/>
</dbReference>
<keyword evidence="8" id="KW-0349">Heme</keyword>
<evidence type="ECO:0000256" key="5">
    <source>
        <dbReference type="ARBA" id="ARBA00023002"/>
    </source>
</evidence>
<sequence length="555" mass="62271">MDLLTAITSLSYRDSVLSIIGTGLLVHWIFKRTETHEPIYLAILLLGIPTIMTGALISHSATFLTAVISTFSIFWTTLSTSIIVYRLSPWHPLAQYPGPMICKITKFWFAFLSLKGRQHIYYTELHAKYGDVVRVGPNELSFRTPAAVAPLMGPAGLAKGPFWDGRVPEQEKVKPMIALRDKKEHTRRRRPWTRGFSSAALKGYEPLITARCQQLVEVLSNQVGAVDMSKWMGYFAFGGGSEMVREGADVDGLWELLNAGQVNAIFMSHVAWLGALFLRWPGFFAGKDLKAFRAHAQKCAIARKKRGTQAHKDLFHHLIDEDGVATNPPSVFEVVSDGGLAIIAGSDTTSSALSNLFYYLLTNPKTYQRVRAEIDELGDDVMDYGKQIHLSYLTAAINEALRLLPPVLSGSQRATETRSEPHAVGPYVVPEGTAAFVPFYVLHRDPRCFAPFPDSFIPERWLPAEKQIELEPGLFKDQSKVVTDVNSFLSFSTGPSNCVGKNLAWMEMRMLACLLLQKFDMRFEDGYNPKRWEEEMLDYFVMLKGRLPIVLTPRK</sequence>